<protein>
    <submittedName>
        <fullName evidence="2">Uncharacterized protein</fullName>
    </submittedName>
</protein>
<evidence type="ECO:0000256" key="1">
    <source>
        <dbReference type="SAM" id="Phobius"/>
    </source>
</evidence>
<keyword evidence="1" id="KW-0812">Transmembrane</keyword>
<gene>
    <name evidence="2" type="ORF">CulFRC58_1704</name>
</gene>
<name>A0ABN4H1Q7_CORUL</name>
<accession>A0ABN4H1Q7</accession>
<dbReference type="EMBL" id="CP011913">
    <property type="protein sequence ID" value="AKN77558.1"/>
    <property type="molecule type" value="Genomic_DNA"/>
</dbReference>
<evidence type="ECO:0000313" key="3">
    <source>
        <dbReference type="Proteomes" id="UP000036185"/>
    </source>
</evidence>
<keyword evidence="1" id="KW-1133">Transmembrane helix</keyword>
<feature type="transmembrane region" description="Helical" evidence="1">
    <location>
        <begin position="12"/>
        <end position="33"/>
    </location>
</feature>
<dbReference type="Proteomes" id="UP000036185">
    <property type="component" value="Chromosome"/>
</dbReference>
<keyword evidence="3" id="KW-1185">Reference proteome</keyword>
<reference evidence="2 3" key="1">
    <citation type="journal article" date="2014" name="Int. J. Syst. Evol. Microbiol.">
        <title>Draft Genome Sequence of Corynebacterium ulcerans FRC58, Isolated from the Bronchitic Aspiration of a Patient in France.</title>
        <authorList>
            <person name="Silva Ado S."/>
            <person name="Barauna R.A."/>
            <person name="de Sa P.C."/>
            <person name="das Gracas D.A."/>
            <person name="Carneiro A.R."/>
            <person name="Thouvenin M."/>
            <person name="Azevedo V."/>
            <person name="Badell E."/>
            <person name="Guiso N."/>
            <person name="da Silva A.L."/>
            <person name="Ramos R.T."/>
        </authorList>
    </citation>
    <scope>NUCLEOTIDE SEQUENCE [LARGE SCALE GENOMIC DNA]</scope>
    <source>
        <strain evidence="2 3">FRC58</strain>
    </source>
</reference>
<organism evidence="2 3">
    <name type="scientific">Corynebacterium ulcerans FRC58</name>
    <dbReference type="NCBI Taxonomy" id="1408268"/>
    <lineage>
        <taxon>Bacteria</taxon>
        <taxon>Bacillati</taxon>
        <taxon>Actinomycetota</taxon>
        <taxon>Actinomycetes</taxon>
        <taxon>Mycobacteriales</taxon>
        <taxon>Corynebacteriaceae</taxon>
        <taxon>Corynebacterium</taxon>
    </lineage>
</organism>
<sequence length="38" mass="3968">MVENPLLTAPSPSLGVLFNSFLVSPSATLIVCFTSTRG</sequence>
<evidence type="ECO:0000313" key="2">
    <source>
        <dbReference type="EMBL" id="AKN77558.1"/>
    </source>
</evidence>
<keyword evidence="1" id="KW-0472">Membrane</keyword>
<proteinExistence type="predicted"/>